<dbReference type="RefSeq" id="WP_133679453.1">
    <property type="nucleotide sequence ID" value="NZ_SNZP01000004.1"/>
</dbReference>
<gene>
    <name evidence="2" type="ORF">DFP86_104279</name>
</gene>
<keyword evidence="1" id="KW-1133">Transmembrane helix</keyword>
<keyword evidence="1" id="KW-0472">Membrane</keyword>
<evidence type="ECO:0000313" key="3">
    <source>
        <dbReference type="Proteomes" id="UP000295611"/>
    </source>
</evidence>
<comment type="caution">
    <text evidence="2">The sequence shown here is derived from an EMBL/GenBank/DDBJ whole genome shotgun (WGS) entry which is preliminary data.</text>
</comment>
<dbReference type="EMBL" id="SNZP01000004">
    <property type="protein sequence ID" value="TDR80779.1"/>
    <property type="molecule type" value="Genomic_DNA"/>
</dbReference>
<keyword evidence="1" id="KW-0812">Transmembrane</keyword>
<reference evidence="2 3" key="1">
    <citation type="submission" date="2019-03" db="EMBL/GenBank/DDBJ databases">
        <title>Genomic Encyclopedia of Type Strains, Phase III (KMG-III): the genomes of soil and plant-associated and newly described type strains.</title>
        <authorList>
            <person name="Whitman W."/>
        </authorList>
    </citation>
    <scope>NUCLEOTIDE SEQUENCE [LARGE SCALE GENOMIC DNA]</scope>
    <source>
        <strain evidence="2 3">CECT 8976</strain>
    </source>
</reference>
<dbReference type="Proteomes" id="UP000295611">
    <property type="component" value="Unassembled WGS sequence"/>
</dbReference>
<feature type="transmembrane region" description="Helical" evidence="1">
    <location>
        <begin position="20"/>
        <end position="41"/>
    </location>
</feature>
<evidence type="ECO:0000256" key="1">
    <source>
        <dbReference type="SAM" id="Phobius"/>
    </source>
</evidence>
<name>A0A4V3DVF1_9NEIS</name>
<keyword evidence="3" id="KW-1185">Reference proteome</keyword>
<accession>A0A4V3DVF1</accession>
<evidence type="ECO:0000313" key="2">
    <source>
        <dbReference type="EMBL" id="TDR80779.1"/>
    </source>
</evidence>
<sequence length="170" mass="18930">MKHSSPWRRWLRTLPDQAPGIRGASLIVLTTLCYSLAYWLLLHDALQTWRREQHASAPQPIDKTQDAAVLATIRWGCDMAQVKDIARRHRLVPLVGEPVDEQAHGALTVASAQLVATGTFDQLQDFAVALSRHPSTLTMDHMQLGASGRQRLDLHARILCLHPSPPEISP</sequence>
<organism evidence="2 3">
    <name type="scientific">Paludibacterium purpuratum</name>
    <dbReference type="NCBI Taxonomy" id="1144873"/>
    <lineage>
        <taxon>Bacteria</taxon>
        <taxon>Pseudomonadati</taxon>
        <taxon>Pseudomonadota</taxon>
        <taxon>Betaproteobacteria</taxon>
        <taxon>Neisseriales</taxon>
        <taxon>Chromobacteriaceae</taxon>
        <taxon>Paludibacterium</taxon>
    </lineage>
</organism>
<dbReference type="AlphaFoldDB" id="A0A4V3DVF1"/>
<proteinExistence type="predicted"/>
<protein>
    <submittedName>
        <fullName evidence="2">Uncharacterized protein</fullName>
    </submittedName>
</protein>